<gene>
    <name evidence="5" type="ORF">PVC01_050026900</name>
    <name evidence="6" type="ORF">PVP01_0524600</name>
    <name evidence="4" type="ORF">PVW1_050029800</name>
</gene>
<dbReference type="InterPro" id="IPR044885">
    <property type="entry name" value="PRESA_N_sf"/>
</dbReference>
<sequence length="232" mass="27123">MFNMPSVARLFFALLIIPLNLISLSYGNKPTQREAGKLPRKLPLLVSLENEYMPRIRLNQENGNDIKAKPPQGRQKESHSSPSQMHQVNTPRRYKKMLFLTSDEIILSLDVYNTFLNRVCEIMMERLLQKLNELSKCGVTVEEKKKMWDACKKEIANDLEEVEEYYQKICDTFLTKSWVLGIRFNRYLKKYVKIWHDAIKRNEKKWSDHFAHVVEKFGAVRGGEAVRGSEAV</sequence>
<dbReference type="VEuPathDB" id="PlasmoDB:PVW1_050029800"/>
<evidence type="ECO:0000259" key="3">
    <source>
        <dbReference type="Pfam" id="PF09687"/>
    </source>
</evidence>
<evidence type="ECO:0000313" key="8">
    <source>
        <dbReference type="Proteomes" id="UP000305196"/>
    </source>
</evidence>
<feature type="domain" description="Plasmodium RESA N-terminal" evidence="3">
    <location>
        <begin position="99"/>
        <end position="206"/>
    </location>
</feature>
<evidence type="ECO:0000256" key="2">
    <source>
        <dbReference type="SAM" id="SignalP"/>
    </source>
</evidence>
<dbReference type="EMBL" id="CAJZCX010000010">
    <property type="protein sequence ID" value="CAG9479918.1"/>
    <property type="molecule type" value="Genomic_DNA"/>
</dbReference>
<feature type="signal peptide" evidence="2">
    <location>
        <begin position="1"/>
        <end position="27"/>
    </location>
</feature>
<organism evidence="5 8">
    <name type="scientific">Plasmodium vivax</name>
    <name type="common">malaria parasite P. vivax</name>
    <dbReference type="NCBI Taxonomy" id="5855"/>
    <lineage>
        <taxon>Eukaryota</taxon>
        <taxon>Sar</taxon>
        <taxon>Alveolata</taxon>
        <taxon>Apicomplexa</taxon>
        <taxon>Aconoidasida</taxon>
        <taxon>Haemosporida</taxon>
        <taxon>Plasmodiidae</taxon>
        <taxon>Plasmodium</taxon>
        <taxon>Plasmodium (Plasmodium)</taxon>
    </lineage>
</organism>
<dbReference type="Gene3D" id="6.10.280.180">
    <property type="entry name" value="Plasmodium RESA, N-terminal helical domain"/>
    <property type="match status" value="1"/>
</dbReference>
<keyword evidence="2" id="KW-0732">Signal</keyword>
<evidence type="ECO:0000313" key="6">
    <source>
        <dbReference type="EMBL" id="VUZ94138.1"/>
    </source>
</evidence>
<evidence type="ECO:0000313" key="7">
    <source>
        <dbReference type="Proteomes" id="UP000220605"/>
    </source>
</evidence>
<proteinExistence type="predicted"/>
<evidence type="ECO:0000313" key="5">
    <source>
        <dbReference type="EMBL" id="SCO71403.1"/>
    </source>
</evidence>
<dbReference type="Proteomes" id="UP000220605">
    <property type="component" value="Chromosome 5"/>
</dbReference>
<accession>A0A1G4H928</accession>
<dbReference type="InterPro" id="IPR019111">
    <property type="entry name" value="PRESA_N"/>
</dbReference>
<reference evidence="7 8" key="1">
    <citation type="submission" date="2016-07" db="EMBL/GenBank/DDBJ databases">
        <authorList>
            <consortium name="Pathogen Informatics"/>
        </authorList>
    </citation>
    <scope>NUCLEOTIDE SEQUENCE [LARGE SCALE GENOMIC DNA]</scope>
    <source>
        <strain evidence="4">PvW1</strain>
    </source>
</reference>
<dbReference type="EMBL" id="LT615260">
    <property type="protein sequence ID" value="SCO71403.1"/>
    <property type="molecule type" value="Genomic_DNA"/>
</dbReference>
<feature type="compositionally biased region" description="Basic and acidic residues" evidence="1">
    <location>
        <begin position="64"/>
        <end position="79"/>
    </location>
</feature>
<dbReference type="Proteomes" id="UP000779233">
    <property type="component" value="Unassembled WGS sequence"/>
</dbReference>
<evidence type="ECO:0000313" key="4">
    <source>
        <dbReference type="EMBL" id="CAG9479918.1"/>
    </source>
</evidence>
<dbReference type="OrthoDB" id="10276359at2759"/>
<dbReference type="VEuPathDB" id="PlasmoDB:PVPAM_050032100"/>
<dbReference type="EMBL" id="LT635616">
    <property type="protein sequence ID" value="VUZ94138.1"/>
    <property type="molecule type" value="Genomic_DNA"/>
</dbReference>
<evidence type="ECO:0000256" key="1">
    <source>
        <dbReference type="SAM" id="MobiDB-lite"/>
    </source>
</evidence>
<dbReference type="Proteomes" id="UP000305196">
    <property type="component" value="Chromosome 5"/>
</dbReference>
<feature type="compositionally biased region" description="Polar residues" evidence="1">
    <location>
        <begin position="80"/>
        <end position="89"/>
    </location>
</feature>
<feature type="chain" id="PRO_5011894333" evidence="2">
    <location>
        <begin position="28"/>
        <end position="232"/>
    </location>
</feature>
<dbReference type="VEuPathDB" id="PlasmoDB:PVP01_0524600"/>
<name>A0A1G4H928_PLAVI</name>
<feature type="region of interest" description="Disordered" evidence="1">
    <location>
        <begin position="59"/>
        <end position="89"/>
    </location>
</feature>
<dbReference type="Pfam" id="PF09687">
    <property type="entry name" value="PRESAN"/>
    <property type="match status" value="1"/>
</dbReference>
<protein>
    <submittedName>
        <fullName evidence="4">(malaria parasite P. vivax) hypothetical protein</fullName>
    </submittedName>
    <submittedName>
        <fullName evidence="5">RAD protein (Pv-fam-e)</fullName>
    </submittedName>
</protein>
<dbReference type="AlphaFoldDB" id="A0A1G4H928"/>
<dbReference type="VEuPathDB" id="PlasmoDB:PVX_089863"/>